<dbReference type="Pfam" id="PF26447">
    <property type="entry name" value="DUF8126"/>
    <property type="match status" value="1"/>
</dbReference>
<gene>
    <name evidence="4" type="ORF">ACFR9U_00805</name>
</gene>
<dbReference type="RefSeq" id="WP_247377913.1">
    <property type="nucleotide sequence ID" value="NZ_JALLGV010000004.1"/>
</dbReference>
<protein>
    <recommendedName>
        <fullName evidence="3">DUF8125 domain-containing protein</fullName>
    </recommendedName>
</protein>
<dbReference type="Pfam" id="PF26446">
    <property type="entry name" value="DUF8125"/>
    <property type="match status" value="1"/>
</dbReference>
<feature type="domain" description="DUF8125" evidence="3">
    <location>
        <begin position="141"/>
        <end position="217"/>
    </location>
</feature>
<evidence type="ECO:0000313" key="5">
    <source>
        <dbReference type="Proteomes" id="UP001597119"/>
    </source>
</evidence>
<feature type="transmembrane region" description="Helical" evidence="2">
    <location>
        <begin position="12"/>
        <end position="33"/>
    </location>
</feature>
<keyword evidence="5" id="KW-1185">Reference proteome</keyword>
<feature type="compositionally biased region" description="Basic and acidic residues" evidence="1">
    <location>
        <begin position="214"/>
        <end position="232"/>
    </location>
</feature>
<feature type="compositionally biased region" description="Acidic residues" evidence="1">
    <location>
        <begin position="233"/>
        <end position="242"/>
    </location>
</feature>
<keyword evidence="2" id="KW-1133">Transmembrane helix</keyword>
<proteinExistence type="predicted"/>
<comment type="caution">
    <text evidence="4">The sequence shown here is derived from an EMBL/GenBank/DDBJ whole genome shotgun (WGS) entry which is preliminary data.</text>
</comment>
<sequence length="259" mass="29543">MNRRKAAVELLKAYRHWIGLAVVVTLGLLWYFGLPDLPPIPRGPRLFAMGALAAIAGGYAPAMKIVDYLYSPDATFLVDIDSRDNGFALYRLSPEKWEHLTVEKGELYRLKTKANAYACRQYWPDYDVCIGTWRGSSTDLELLQERERIDEIRRTLEQHAQEGLTIRTRMGSIVRTAVQNIVNDLVGQYETTAIHRGEHIETAVTDAMDDYDIQEREERERNEQQKQEHQTEETDPISDDGLTDQTDRQAVADGGQADD</sequence>
<dbReference type="AlphaFoldDB" id="A0ABD6C7X7"/>
<evidence type="ECO:0000259" key="3">
    <source>
        <dbReference type="Pfam" id="PF26447"/>
    </source>
</evidence>
<dbReference type="Proteomes" id="UP001597119">
    <property type="component" value="Unassembled WGS sequence"/>
</dbReference>
<evidence type="ECO:0000256" key="2">
    <source>
        <dbReference type="SAM" id="Phobius"/>
    </source>
</evidence>
<accession>A0ABD6C7X7</accession>
<evidence type="ECO:0000313" key="4">
    <source>
        <dbReference type="EMBL" id="MFD1585505.1"/>
    </source>
</evidence>
<feature type="region of interest" description="Disordered" evidence="1">
    <location>
        <begin position="214"/>
        <end position="259"/>
    </location>
</feature>
<keyword evidence="2" id="KW-0812">Transmembrane</keyword>
<organism evidence="4 5">
    <name type="scientific">Halorientalis brevis</name>
    <dbReference type="NCBI Taxonomy" id="1126241"/>
    <lineage>
        <taxon>Archaea</taxon>
        <taxon>Methanobacteriati</taxon>
        <taxon>Methanobacteriota</taxon>
        <taxon>Stenosarchaea group</taxon>
        <taxon>Halobacteria</taxon>
        <taxon>Halobacteriales</taxon>
        <taxon>Haloarculaceae</taxon>
        <taxon>Halorientalis</taxon>
    </lineage>
</organism>
<evidence type="ECO:0000256" key="1">
    <source>
        <dbReference type="SAM" id="MobiDB-lite"/>
    </source>
</evidence>
<name>A0ABD6C7X7_9EURY</name>
<dbReference type="InterPro" id="IPR058439">
    <property type="entry name" value="DUF8126"/>
</dbReference>
<keyword evidence="2" id="KW-0472">Membrane</keyword>
<dbReference type="EMBL" id="JBHUDJ010000001">
    <property type="protein sequence ID" value="MFD1585505.1"/>
    <property type="molecule type" value="Genomic_DNA"/>
</dbReference>
<dbReference type="InterPro" id="IPR058438">
    <property type="entry name" value="DUF8125"/>
</dbReference>
<reference evidence="4 5" key="1">
    <citation type="journal article" date="2019" name="Int. J. Syst. Evol. Microbiol.">
        <title>The Global Catalogue of Microorganisms (GCM) 10K type strain sequencing project: providing services to taxonomists for standard genome sequencing and annotation.</title>
        <authorList>
            <consortium name="The Broad Institute Genomics Platform"/>
            <consortium name="The Broad Institute Genome Sequencing Center for Infectious Disease"/>
            <person name="Wu L."/>
            <person name="Ma J."/>
        </authorList>
    </citation>
    <scope>NUCLEOTIDE SEQUENCE [LARGE SCALE GENOMIC DNA]</scope>
    <source>
        <strain evidence="4 5">CGMCC 1.12125</strain>
    </source>
</reference>